<gene>
    <name evidence="1" type="ORF">ACFO0E_01050</name>
</gene>
<dbReference type="EMBL" id="JBHSEO010000006">
    <property type="protein sequence ID" value="MFC4415007.1"/>
    <property type="molecule type" value="Genomic_DNA"/>
</dbReference>
<dbReference type="Proteomes" id="UP001596015">
    <property type="component" value="Unassembled WGS sequence"/>
</dbReference>
<comment type="caution">
    <text evidence="1">The sequence shown here is derived from an EMBL/GenBank/DDBJ whole genome shotgun (WGS) entry which is preliminary data.</text>
</comment>
<organism evidence="1 2">
    <name type="scientific">Chromohalobacter beijerinckii</name>
    <dbReference type="NCBI Taxonomy" id="86179"/>
    <lineage>
        <taxon>Bacteria</taxon>
        <taxon>Pseudomonadati</taxon>
        <taxon>Pseudomonadota</taxon>
        <taxon>Gammaproteobacteria</taxon>
        <taxon>Oceanospirillales</taxon>
        <taxon>Halomonadaceae</taxon>
        <taxon>Chromohalobacter</taxon>
    </lineage>
</organism>
<dbReference type="RefSeq" id="WP_246941930.1">
    <property type="nucleotide sequence ID" value="NZ_JAKGAK010000015.1"/>
</dbReference>
<sequence length="63" mass="6547">MITTWINRAMGAVGTSLSGLALALQMPVDMLSIVAGLMALSVMGEQAWLCQPAHARGMACPDS</sequence>
<name>A0ABV8XDA7_9GAMM</name>
<accession>A0ABV8XDA7</accession>
<keyword evidence="2" id="KW-1185">Reference proteome</keyword>
<proteinExistence type="predicted"/>
<evidence type="ECO:0000313" key="2">
    <source>
        <dbReference type="Proteomes" id="UP001596015"/>
    </source>
</evidence>
<reference evidence="2" key="1">
    <citation type="journal article" date="2019" name="Int. J. Syst. Evol. Microbiol.">
        <title>The Global Catalogue of Microorganisms (GCM) 10K type strain sequencing project: providing services to taxonomists for standard genome sequencing and annotation.</title>
        <authorList>
            <consortium name="The Broad Institute Genomics Platform"/>
            <consortium name="The Broad Institute Genome Sequencing Center for Infectious Disease"/>
            <person name="Wu L."/>
            <person name="Ma J."/>
        </authorList>
    </citation>
    <scope>NUCLEOTIDE SEQUENCE [LARGE SCALE GENOMIC DNA]</scope>
    <source>
        <strain evidence="2">CCUG 49679</strain>
    </source>
</reference>
<evidence type="ECO:0000313" key="1">
    <source>
        <dbReference type="EMBL" id="MFC4415007.1"/>
    </source>
</evidence>
<protein>
    <submittedName>
        <fullName evidence="1">Uncharacterized protein</fullName>
    </submittedName>
</protein>